<dbReference type="Proteomes" id="UP000070133">
    <property type="component" value="Unassembled WGS sequence"/>
</dbReference>
<evidence type="ECO:0000313" key="2">
    <source>
        <dbReference type="Proteomes" id="UP000070133"/>
    </source>
</evidence>
<comment type="caution">
    <text evidence="1">The sequence shown here is derived from an EMBL/GenBank/DDBJ whole genome shotgun (WGS) entry which is preliminary data.</text>
</comment>
<proteinExistence type="predicted"/>
<dbReference type="EMBL" id="LFZN01000107">
    <property type="protein sequence ID" value="KXS98722.1"/>
    <property type="molecule type" value="Genomic_DNA"/>
</dbReference>
<evidence type="ECO:0000313" key="1">
    <source>
        <dbReference type="EMBL" id="KXS98722.1"/>
    </source>
</evidence>
<name>A0A139H8D7_9PEZI</name>
<dbReference type="AlphaFoldDB" id="A0A139H8D7"/>
<accession>A0A139H8D7</accession>
<gene>
    <name evidence="1" type="ORF">AC578_10510</name>
</gene>
<organism evidence="1 2">
    <name type="scientific">Pseudocercospora eumusae</name>
    <dbReference type="NCBI Taxonomy" id="321146"/>
    <lineage>
        <taxon>Eukaryota</taxon>
        <taxon>Fungi</taxon>
        <taxon>Dikarya</taxon>
        <taxon>Ascomycota</taxon>
        <taxon>Pezizomycotina</taxon>
        <taxon>Dothideomycetes</taxon>
        <taxon>Dothideomycetidae</taxon>
        <taxon>Mycosphaerellales</taxon>
        <taxon>Mycosphaerellaceae</taxon>
        <taxon>Pseudocercospora</taxon>
    </lineage>
</organism>
<protein>
    <submittedName>
        <fullName evidence="1">Uncharacterized protein</fullName>
    </submittedName>
</protein>
<sequence>MEVASAGHVRAVSILRGLVVLRNCMLYRHCSVEKTLVVELLDSPGSVSSRGKDNKGNPGFRIGGMKLHRDAVVDVSAKYIGNVRISVVPPLEILKELSQCHFVGITG</sequence>
<keyword evidence="2" id="KW-1185">Reference proteome</keyword>
<reference evidence="1 2" key="1">
    <citation type="submission" date="2015-07" db="EMBL/GenBank/DDBJ databases">
        <title>Comparative genomics of the Sigatoka disease complex on banana suggests a link between parallel evolutionary changes in Pseudocercospora fijiensis and Pseudocercospora eumusae and increased virulence on the banana host.</title>
        <authorList>
            <person name="Chang T.-C."/>
            <person name="Salvucci A."/>
            <person name="Crous P.W."/>
            <person name="Stergiopoulos I."/>
        </authorList>
    </citation>
    <scope>NUCLEOTIDE SEQUENCE [LARGE SCALE GENOMIC DNA]</scope>
    <source>
        <strain evidence="1 2">CBS 114824</strain>
    </source>
</reference>